<feature type="region of interest" description="Disordered" evidence="1">
    <location>
        <begin position="114"/>
        <end position="159"/>
    </location>
</feature>
<feature type="compositionally biased region" description="Basic and acidic residues" evidence="1">
    <location>
        <begin position="32"/>
        <end position="45"/>
    </location>
</feature>
<feature type="region of interest" description="Disordered" evidence="1">
    <location>
        <begin position="434"/>
        <end position="464"/>
    </location>
</feature>
<sequence length="844" mass="95445">MEVSHQPQQLTRRVSTSSMDDGRRGPRTYWLHSRDRSDEDSRPALDLEETLSRSSHRFEPEIIESADQATAKYDKFENEWERLKSRKSKQQWLLQPKKHTEDCVSIPTIVVQSEKSSISVDSVSDRANDDDDEDSVKIHDKRADNDEPESKPENNEFNRMEIIMTPRSNFDMSEVMPSHLLQNSRQQHMVGDASPILEVETKISSESIKSNCKRPKRLQPKPRKKGWIGAERGSVYNEPIKIPDFNNLNKNKKKKFQGRLKNSYSKSTVTTKDSGNVFTPKRARKPKRSSSTSIANIAGPAPVDYNCTALTTSTGAAPDRSASAFPAAQVKRRHPNNLKARESKQLRAKETFEKQQKHMTEIRQAAGLATKAKKGQRTQARRSSSNSEYETAGPTQYGRAGKDFTPLIEQILEHNYAGSDARDQDEQAISPRDFGIQDEGGVADDDNDEKEQQQQQQPAQQANACTQDYNDPFETRNYQLPTKSSRLKQVERSFQHELRVRGIPFVVGTSLSRSHNIGLNVQQVLGLIKTKQPAVPGISSLLIRKVSRGMQPVSSLLEHLKSSASYCDGSAYYGQSRPEPVAFRSSSCSTSWPTGTSSFVGLEPSEPDRARRARHSMSFGEPLYEEDEDGKSIASSAPHQVTEKQLRLGGGGTLFANPKPSVVRGLETLPEPGFGLGFNAGKRSDIDVMQVLMRLYREYEQMIRYLIKYPKDVLFYRPGLLFFSQQEKFKEQLEVRNKDKSATKQLSDMETALVAKDQEIGAFCALYQEIASLKKQLQQRNSFVCITSSRSKSKQASSAQLDTFSNQFYNCQNFGLQQRDQTTYVRLTRFLREIQNFQRTLAMA</sequence>
<feature type="region of interest" description="Disordered" evidence="1">
    <location>
        <begin position="366"/>
        <end position="401"/>
    </location>
</feature>
<accession>A0ABD2WZ94</accession>
<name>A0ABD2WZ94_9HYME</name>
<organism evidence="2 3">
    <name type="scientific">Trichogramma kaykai</name>
    <dbReference type="NCBI Taxonomy" id="54128"/>
    <lineage>
        <taxon>Eukaryota</taxon>
        <taxon>Metazoa</taxon>
        <taxon>Ecdysozoa</taxon>
        <taxon>Arthropoda</taxon>
        <taxon>Hexapoda</taxon>
        <taxon>Insecta</taxon>
        <taxon>Pterygota</taxon>
        <taxon>Neoptera</taxon>
        <taxon>Endopterygota</taxon>
        <taxon>Hymenoptera</taxon>
        <taxon>Apocrita</taxon>
        <taxon>Proctotrupomorpha</taxon>
        <taxon>Chalcidoidea</taxon>
        <taxon>Trichogrammatidae</taxon>
        <taxon>Trichogramma</taxon>
    </lineage>
</organism>
<evidence type="ECO:0000313" key="3">
    <source>
        <dbReference type="Proteomes" id="UP001627154"/>
    </source>
</evidence>
<feature type="compositionally biased region" description="Polar residues" evidence="1">
    <location>
        <begin position="1"/>
        <end position="19"/>
    </location>
</feature>
<dbReference type="EMBL" id="JBJJXI010000059">
    <property type="protein sequence ID" value="KAL3398282.1"/>
    <property type="molecule type" value="Genomic_DNA"/>
</dbReference>
<feature type="compositionally biased region" description="Low complexity" evidence="1">
    <location>
        <begin position="453"/>
        <end position="464"/>
    </location>
</feature>
<dbReference type="AlphaFoldDB" id="A0ABD2WZ94"/>
<feature type="region of interest" description="Disordered" evidence="1">
    <location>
        <begin position="260"/>
        <end position="298"/>
    </location>
</feature>
<feature type="compositionally biased region" description="Basic and acidic residues" evidence="1">
    <location>
        <begin position="135"/>
        <end position="159"/>
    </location>
</feature>
<feature type="region of interest" description="Disordered" evidence="1">
    <location>
        <begin position="1"/>
        <end position="63"/>
    </location>
</feature>
<dbReference type="Proteomes" id="UP001627154">
    <property type="component" value="Unassembled WGS sequence"/>
</dbReference>
<gene>
    <name evidence="2" type="ORF">TKK_007467</name>
</gene>
<feature type="compositionally biased region" description="Polar residues" evidence="1">
    <location>
        <begin position="260"/>
        <end position="277"/>
    </location>
</feature>
<feature type="compositionally biased region" description="Basic residues" evidence="1">
    <location>
        <begin position="371"/>
        <end position="380"/>
    </location>
</feature>
<protein>
    <submittedName>
        <fullName evidence="2">Uncharacterized protein</fullName>
    </submittedName>
</protein>
<comment type="caution">
    <text evidence="2">The sequence shown here is derived from an EMBL/GenBank/DDBJ whole genome shotgun (WGS) entry which is preliminary data.</text>
</comment>
<evidence type="ECO:0000256" key="1">
    <source>
        <dbReference type="SAM" id="MobiDB-lite"/>
    </source>
</evidence>
<evidence type="ECO:0000313" key="2">
    <source>
        <dbReference type="EMBL" id="KAL3398282.1"/>
    </source>
</evidence>
<feature type="region of interest" description="Disordered" evidence="1">
    <location>
        <begin position="313"/>
        <end position="336"/>
    </location>
</feature>
<proteinExistence type="predicted"/>
<reference evidence="2 3" key="1">
    <citation type="journal article" date="2024" name="bioRxiv">
        <title>A reference genome for Trichogramma kaykai: A tiny desert-dwelling parasitoid wasp with competing sex-ratio distorters.</title>
        <authorList>
            <person name="Culotta J."/>
            <person name="Lindsey A.R."/>
        </authorList>
    </citation>
    <scope>NUCLEOTIDE SEQUENCE [LARGE SCALE GENOMIC DNA]</scope>
    <source>
        <strain evidence="2 3">KSX58</strain>
    </source>
</reference>
<keyword evidence="3" id="KW-1185">Reference proteome</keyword>